<gene>
    <name evidence="1" type="ORF">MNOR_LOCUS24804</name>
</gene>
<protein>
    <submittedName>
        <fullName evidence="1">Uncharacterized protein</fullName>
    </submittedName>
</protein>
<keyword evidence="2" id="KW-1185">Reference proteome</keyword>
<organism evidence="1 2">
    <name type="scientific">Meganyctiphanes norvegica</name>
    <name type="common">Northern krill</name>
    <name type="synonym">Thysanopoda norvegica</name>
    <dbReference type="NCBI Taxonomy" id="48144"/>
    <lineage>
        <taxon>Eukaryota</taxon>
        <taxon>Metazoa</taxon>
        <taxon>Ecdysozoa</taxon>
        <taxon>Arthropoda</taxon>
        <taxon>Crustacea</taxon>
        <taxon>Multicrustacea</taxon>
        <taxon>Malacostraca</taxon>
        <taxon>Eumalacostraca</taxon>
        <taxon>Eucarida</taxon>
        <taxon>Euphausiacea</taxon>
        <taxon>Euphausiidae</taxon>
        <taxon>Meganyctiphanes</taxon>
    </lineage>
</organism>
<accession>A0AAV2RG44</accession>
<dbReference type="EMBL" id="CAXKWB010023045">
    <property type="protein sequence ID" value="CAL4124827.1"/>
    <property type="molecule type" value="Genomic_DNA"/>
</dbReference>
<proteinExistence type="predicted"/>
<feature type="non-terminal residue" evidence="1">
    <location>
        <position position="149"/>
    </location>
</feature>
<evidence type="ECO:0000313" key="1">
    <source>
        <dbReference type="EMBL" id="CAL4124827.1"/>
    </source>
</evidence>
<dbReference type="Proteomes" id="UP001497623">
    <property type="component" value="Unassembled WGS sequence"/>
</dbReference>
<reference evidence="1 2" key="1">
    <citation type="submission" date="2024-05" db="EMBL/GenBank/DDBJ databases">
        <authorList>
            <person name="Wallberg A."/>
        </authorList>
    </citation>
    <scope>NUCLEOTIDE SEQUENCE [LARGE SCALE GENOMIC DNA]</scope>
</reference>
<name>A0AAV2RG44_MEGNR</name>
<sequence>MRVPETPSAISEEWVEYVLMQYATRDNLRTSINVNHIKVENALNTDDGFDGQLAKVYVKATVSEESAIQKEEEYHLIVKITEADSSCRLLNCKFGNPHREYIAYSNAFYQLNRFQEKIGNNEYFLKIPNYYYGKCINDIFILVMDNLKP</sequence>
<comment type="caution">
    <text evidence="1">The sequence shown here is derived from an EMBL/GenBank/DDBJ whole genome shotgun (WGS) entry which is preliminary data.</text>
</comment>
<dbReference type="AlphaFoldDB" id="A0AAV2RG44"/>
<evidence type="ECO:0000313" key="2">
    <source>
        <dbReference type="Proteomes" id="UP001497623"/>
    </source>
</evidence>